<name>A0A518CY04_9BACT</name>
<dbReference type="GO" id="GO:0016853">
    <property type="term" value="F:isomerase activity"/>
    <property type="evidence" value="ECO:0007669"/>
    <property type="project" value="UniProtKB-KW"/>
</dbReference>
<organism evidence="2 3">
    <name type="scientific">Rohdeia mirabilis</name>
    <dbReference type="NCBI Taxonomy" id="2528008"/>
    <lineage>
        <taxon>Bacteria</taxon>
        <taxon>Pseudomonadati</taxon>
        <taxon>Planctomycetota</taxon>
        <taxon>Planctomycetia</taxon>
        <taxon>Planctomycetia incertae sedis</taxon>
        <taxon>Rohdeia</taxon>
    </lineage>
</organism>
<dbReference type="InterPro" id="IPR013022">
    <property type="entry name" value="Xyl_isomerase-like_TIM-brl"/>
</dbReference>
<accession>A0A518CY04</accession>
<dbReference type="RefSeq" id="WP_419186362.1">
    <property type="nucleotide sequence ID" value="NZ_CP036290.1"/>
</dbReference>
<keyword evidence="2" id="KW-0413">Isomerase</keyword>
<dbReference type="SUPFAM" id="SSF51658">
    <property type="entry name" value="Xylose isomerase-like"/>
    <property type="match status" value="1"/>
</dbReference>
<evidence type="ECO:0000313" key="3">
    <source>
        <dbReference type="Proteomes" id="UP000319342"/>
    </source>
</evidence>
<proteinExistence type="predicted"/>
<dbReference type="Proteomes" id="UP000319342">
    <property type="component" value="Chromosome"/>
</dbReference>
<feature type="domain" description="Xylose isomerase-like TIM barrel" evidence="1">
    <location>
        <begin position="31"/>
        <end position="275"/>
    </location>
</feature>
<protein>
    <submittedName>
        <fullName evidence="2">Xylose isomerase-like TIM barrel</fullName>
    </submittedName>
</protein>
<dbReference type="AlphaFoldDB" id="A0A518CY04"/>
<dbReference type="Pfam" id="PF01261">
    <property type="entry name" value="AP_endonuc_2"/>
    <property type="match status" value="1"/>
</dbReference>
<dbReference type="Gene3D" id="3.20.20.150">
    <property type="entry name" value="Divalent-metal-dependent TIM barrel enzymes"/>
    <property type="match status" value="1"/>
</dbReference>
<keyword evidence="3" id="KW-1185">Reference proteome</keyword>
<dbReference type="EMBL" id="CP036290">
    <property type="protein sequence ID" value="QDU84090.1"/>
    <property type="molecule type" value="Genomic_DNA"/>
</dbReference>
<gene>
    <name evidence="2" type="ORF">Pla163_11920</name>
</gene>
<reference evidence="2 3" key="1">
    <citation type="submission" date="2019-02" db="EMBL/GenBank/DDBJ databases">
        <title>Deep-cultivation of Planctomycetes and their phenomic and genomic characterization uncovers novel biology.</title>
        <authorList>
            <person name="Wiegand S."/>
            <person name="Jogler M."/>
            <person name="Boedeker C."/>
            <person name="Pinto D."/>
            <person name="Vollmers J."/>
            <person name="Rivas-Marin E."/>
            <person name="Kohn T."/>
            <person name="Peeters S.H."/>
            <person name="Heuer A."/>
            <person name="Rast P."/>
            <person name="Oberbeckmann S."/>
            <person name="Bunk B."/>
            <person name="Jeske O."/>
            <person name="Meyerdierks A."/>
            <person name="Storesund J.E."/>
            <person name="Kallscheuer N."/>
            <person name="Luecker S."/>
            <person name="Lage O.M."/>
            <person name="Pohl T."/>
            <person name="Merkel B.J."/>
            <person name="Hornburger P."/>
            <person name="Mueller R.-W."/>
            <person name="Bruemmer F."/>
            <person name="Labrenz M."/>
            <person name="Spormann A.M."/>
            <person name="Op den Camp H."/>
            <person name="Overmann J."/>
            <person name="Amann R."/>
            <person name="Jetten M.S.M."/>
            <person name="Mascher T."/>
            <person name="Medema M.H."/>
            <person name="Devos D.P."/>
            <person name="Kaster A.-K."/>
            <person name="Ovreas L."/>
            <person name="Rohde M."/>
            <person name="Galperin M.Y."/>
            <person name="Jogler C."/>
        </authorList>
    </citation>
    <scope>NUCLEOTIDE SEQUENCE [LARGE SCALE GENOMIC DNA]</scope>
    <source>
        <strain evidence="2 3">Pla163</strain>
    </source>
</reference>
<evidence type="ECO:0000259" key="1">
    <source>
        <dbReference type="Pfam" id="PF01261"/>
    </source>
</evidence>
<dbReference type="InterPro" id="IPR036237">
    <property type="entry name" value="Xyl_isomerase-like_sf"/>
</dbReference>
<evidence type="ECO:0000313" key="2">
    <source>
        <dbReference type="EMBL" id="QDU84090.1"/>
    </source>
</evidence>
<sequence length="306" mass="33715">MTAPGIPNEFALSTACFGARLPNVQDQVFAAVGMGFRRIELGRSDAPPDMSGLEEARGETGIEVVGLVAGCRDVVAPDMVASQLGSLDEDRRKRAVNSLRRHARLALEYKCRRVIVRGSQVENAGLKQRARAFDTEVVEKGLTLDLCERLAPFVQEVQQEGQAQVQQLCRSLHEVMAAFPDIQFALEPGRGIDDLLGYDAMGWVLDDLSRQGLGYWHDVGRIHLRERHGLPSQADWLDAYGSRMTGVHLQDAADHEVGLPIGSGQVDFKQLVDAVPRRAERVVDVHHSHGRIEILTSVRNLLALGF</sequence>